<evidence type="ECO:0000259" key="10">
    <source>
        <dbReference type="PROSITE" id="PS51352"/>
    </source>
</evidence>
<dbReference type="InterPro" id="IPR023205">
    <property type="entry name" value="DsbA/DsbL"/>
</dbReference>
<comment type="similarity">
    <text evidence="2">Belongs to the thioredoxin family. DsbA subfamily.</text>
</comment>
<evidence type="ECO:0000256" key="4">
    <source>
        <dbReference type="ARBA" id="ARBA00022764"/>
    </source>
</evidence>
<dbReference type="EMBL" id="CP010554">
    <property type="protein sequence ID" value="AJP47808.1"/>
    <property type="molecule type" value="Genomic_DNA"/>
</dbReference>
<evidence type="ECO:0000256" key="7">
    <source>
        <dbReference type="PIRNR" id="PIRNR001488"/>
    </source>
</evidence>
<dbReference type="PIRSF" id="PIRSF001488">
    <property type="entry name" value="Tdi_protein"/>
    <property type="match status" value="1"/>
</dbReference>
<name>A0A0C5J7U1_9PROT</name>
<feature type="domain" description="Thioredoxin" evidence="10">
    <location>
        <begin position="15"/>
        <end position="205"/>
    </location>
</feature>
<gene>
    <name evidence="11" type="ORF">PG1C_03680</name>
</gene>
<dbReference type="Gene3D" id="3.40.30.10">
    <property type="entry name" value="Glutaredoxin"/>
    <property type="match status" value="1"/>
</dbReference>
<dbReference type="SUPFAM" id="SSF52833">
    <property type="entry name" value="Thioredoxin-like"/>
    <property type="match status" value="1"/>
</dbReference>
<dbReference type="InterPro" id="IPR050824">
    <property type="entry name" value="Thiol_disulfide_DsbA"/>
</dbReference>
<dbReference type="PROSITE" id="PS00194">
    <property type="entry name" value="THIOREDOXIN_1"/>
    <property type="match status" value="1"/>
</dbReference>
<dbReference type="PANTHER" id="PTHR35891">
    <property type="entry name" value="THIOL:DISULFIDE INTERCHANGE PROTEIN DSBA"/>
    <property type="match status" value="1"/>
</dbReference>
<feature type="chain" id="PRO_5002178618" description="Thiol:disulfide interchange protein" evidence="9">
    <location>
        <begin position="25"/>
        <end position="216"/>
    </location>
</feature>
<dbReference type="InterPro" id="IPR001853">
    <property type="entry name" value="DSBA-like_thioredoxin_dom"/>
</dbReference>
<dbReference type="Proteomes" id="UP000061603">
    <property type="component" value="Chromosome"/>
</dbReference>
<accession>A0A0C5J7U1</accession>
<evidence type="ECO:0000256" key="2">
    <source>
        <dbReference type="ARBA" id="ARBA00005791"/>
    </source>
</evidence>
<dbReference type="STRING" id="1565605.PG1C_03680"/>
<dbReference type="GO" id="GO:0042597">
    <property type="term" value="C:periplasmic space"/>
    <property type="evidence" value="ECO:0007669"/>
    <property type="project" value="UniProtKB-SubCell"/>
</dbReference>
<dbReference type="RefSeq" id="WP_202636083.1">
    <property type="nucleotide sequence ID" value="NZ_CP010554.1"/>
</dbReference>
<dbReference type="PANTHER" id="PTHR35891:SF2">
    <property type="entry name" value="THIOL:DISULFIDE INTERCHANGE PROTEIN DSBA"/>
    <property type="match status" value="1"/>
</dbReference>
<reference evidence="11 12" key="1">
    <citation type="journal article" date="2015" name="Genome Announc.">
        <title>Complete Genome Sequence of a Novel Bacterium within the Family Rhodocyclaceae That Degrades Polycyclic Aromatic Hydrocarbons.</title>
        <authorList>
            <person name="Singleton D.R."/>
            <person name="Dickey A.N."/>
            <person name="Scholl E.H."/>
            <person name="Wright F.A."/>
            <person name="Aitken M.D."/>
        </authorList>
    </citation>
    <scope>NUCLEOTIDE SEQUENCE [LARGE SCALE GENOMIC DNA]</scope>
    <source>
        <strain evidence="12">PG1-Ca6</strain>
    </source>
</reference>
<organism evidence="11 12">
    <name type="scientific">Rugosibacter aromaticivorans</name>
    <dbReference type="NCBI Taxonomy" id="1565605"/>
    <lineage>
        <taxon>Bacteria</taxon>
        <taxon>Pseudomonadati</taxon>
        <taxon>Pseudomonadota</taxon>
        <taxon>Betaproteobacteria</taxon>
        <taxon>Nitrosomonadales</taxon>
        <taxon>Sterolibacteriaceae</taxon>
        <taxon>Rugosibacter</taxon>
    </lineage>
</organism>
<keyword evidence="4 7" id="KW-0574">Periplasm</keyword>
<keyword evidence="3 9" id="KW-0732">Signal</keyword>
<evidence type="ECO:0000313" key="11">
    <source>
        <dbReference type="EMBL" id="AJP47808.1"/>
    </source>
</evidence>
<evidence type="ECO:0000256" key="5">
    <source>
        <dbReference type="ARBA" id="ARBA00023157"/>
    </source>
</evidence>
<evidence type="ECO:0000256" key="6">
    <source>
        <dbReference type="ARBA" id="ARBA00023284"/>
    </source>
</evidence>
<sequence>MTLLMRFLSSLLFVAFIGSTASYADELQSGRDYSMIDQPLAVPKDKIEVVEFFSYGCPHCNDFHPVLDAWAAKLPKDVTLRRVPVSFNRPSWARLSRVYFTLDAMGDLPRLNGAVFKALHEDRINFNSDEVVIDWAVKNGLDGKKFGAMLSSFSIQSMVPRADQESASAHIQGVPSLVVDGKYLLNNESAANFGDLLKHVDSLVAKARAERKRKTK</sequence>
<dbReference type="PROSITE" id="PS51352">
    <property type="entry name" value="THIOREDOXIN_2"/>
    <property type="match status" value="1"/>
</dbReference>
<dbReference type="GO" id="GO:0015036">
    <property type="term" value="F:disulfide oxidoreductase activity"/>
    <property type="evidence" value="ECO:0007669"/>
    <property type="project" value="UniProtKB-ARBA"/>
</dbReference>
<feature type="signal peptide" evidence="9">
    <location>
        <begin position="1"/>
        <end position="24"/>
    </location>
</feature>
<evidence type="ECO:0000256" key="9">
    <source>
        <dbReference type="SAM" id="SignalP"/>
    </source>
</evidence>
<evidence type="ECO:0000313" key="12">
    <source>
        <dbReference type="Proteomes" id="UP000061603"/>
    </source>
</evidence>
<evidence type="ECO:0000256" key="3">
    <source>
        <dbReference type="ARBA" id="ARBA00022729"/>
    </source>
</evidence>
<dbReference type="CDD" id="cd03019">
    <property type="entry name" value="DsbA_DsbA"/>
    <property type="match status" value="1"/>
</dbReference>
<proteinExistence type="inferred from homology"/>
<keyword evidence="5 7" id="KW-1015">Disulfide bond</keyword>
<protein>
    <recommendedName>
        <fullName evidence="7">Thiol:disulfide interchange protein</fullName>
    </recommendedName>
</protein>
<keyword evidence="12" id="KW-1185">Reference proteome</keyword>
<dbReference type="HOGENOM" id="CLU_088255_1_0_4"/>
<evidence type="ECO:0000256" key="1">
    <source>
        <dbReference type="ARBA" id="ARBA00004418"/>
    </source>
</evidence>
<comment type="subcellular location">
    <subcellularLocation>
        <location evidence="1 7">Periplasm</location>
    </subcellularLocation>
</comment>
<dbReference type="AlphaFoldDB" id="A0A0C5J7U1"/>
<keyword evidence="6" id="KW-0676">Redox-active center</keyword>
<feature type="disulfide bond" description="Redox-active" evidence="8">
    <location>
        <begin position="57"/>
        <end position="60"/>
    </location>
</feature>
<dbReference type="Pfam" id="PF01323">
    <property type="entry name" value="DSBA"/>
    <property type="match status" value="1"/>
</dbReference>
<dbReference type="InterPro" id="IPR017937">
    <property type="entry name" value="Thioredoxin_CS"/>
</dbReference>
<dbReference type="KEGG" id="rbu:PG1C_03680"/>
<dbReference type="InterPro" id="IPR013766">
    <property type="entry name" value="Thioredoxin_domain"/>
</dbReference>
<dbReference type="InterPro" id="IPR036249">
    <property type="entry name" value="Thioredoxin-like_sf"/>
</dbReference>
<evidence type="ECO:0000256" key="8">
    <source>
        <dbReference type="PIRSR" id="PIRSR001488-1"/>
    </source>
</evidence>